<accession>A0A0G1CAP9</accession>
<sequence>DTVAGPDTEELPAPDTEPLPGPDTIEAQPDIEPVCEPDCAGKQCGDNGCGGSCGECVGADACVITSCADGQCVGTAKNCDDGNLCTDDSCDSDTGDCNHTTVDCNDENACTVDSCDTETGCVSTAISCDDGNLCTDDSCVLATGCVYYAVDCDDGDIFTTDSCDPATGCESVFTGECQSDLDCDDGDECTEEECDLATAMCAGAPVTCDDDSACTVDSCEPSKGCAHTDTSADCDDEDPMTMDFCQPKVGCQYLFFGTGPCKSDSDCDNSDLCLAVGCNTVTGQCEYESLVCDDGDECTVDSCDSDKGCVGMTVVCNDNNLCTVDSCDKDKGCFYIYNSAPCNDGNPYTTVDTCVSGACVGSGTVECLNDAGCPDDGNACNGTAKCIDDSCEQVGAVVCEPSTSLCQTTSCNPATGACEVKSANQGGACDDNTACTIGDACQGGKCLGAAIACDDQNPCTTDSCDAGKGCQHANNTAACNDGNDCTVGDVCQSGACVSGSSVCECQADAECADYEDNNLCNGTLVCKKTKCAVDPMTVVFCDSSEDTACAKSVCDPGSGECKLVPANAGLGCSDNNACTSGDICSGKQCVGTTLSCNDGNICTTDSCDAGKGCQHANNTAACNDGNAITVDDVCKDGVCSGKLVPKQCEYDSHCSDGKACNGAEKCISNQCYGGVAPNCSDIISCTVDTCVENSYYWDGYYCSHKADDTFCSKGQMCVSDAWGPSGCTVCTDAYDCDDKNPCTSDSCQFSAGYGTPGKCVHTNNTAVCNDNNACTSLDVCKDSKCVGSAATCNDNNECTVDSCDPAVGCKYAGFTGGGNISCGVGACAVTINKCLAGVKQTCIAKTPVVEVCANGLDDNCDGAVDEGCTPPPPLPPTFKVEVSCSAGACEPWIFHTADAPGEPVVTLGSGPLAATLTQKQACGDWGFEVAVRDKTVATWPWYGCDSSISLTTVTVKVNGVVKSGVLTKHLWACQGGGEGNLAFSKTLIGCP</sequence>
<reference evidence="3 4" key="1">
    <citation type="journal article" date="2015" name="Nature">
        <title>rRNA introns, odd ribosomes, and small enigmatic genomes across a large radiation of phyla.</title>
        <authorList>
            <person name="Brown C.T."/>
            <person name="Hug L.A."/>
            <person name="Thomas B.C."/>
            <person name="Sharon I."/>
            <person name="Castelle C.J."/>
            <person name="Singh A."/>
            <person name="Wilkins M.J."/>
            <person name="Williams K.H."/>
            <person name="Banfield J.F."/>
        </authorList>
    </citation>
    <scope>NUCLEOTIDE SEQUENCE [LARGE SCALE GENOMIC DNA]</scope>
</reference>
<dbReference type="InterPro" id="IPR052846">
    <property type="entry name" value="ECM-enzyme_regulator"/>
</dbReference>
<name>A0A0G1CAP9_9BACT</name>
<feature type="region of interest" description="Disordered" evidence="2">
    <location>
        <begin position="1"/>
        <end position="24"/>
    </location>
</feature>
<dbReference type="InterPro" id="IPR002172">
    <property type="entry name" value="LDrepeatLR_classA_rpt"/>
</dbReference>
<evidence type="ECO:0000256" key="1">
    <source>
        <dbReference type="ARBA" id="ARBA00023157"/>
    </source>
</evidence>
<keyword evidence="1" id="KW-1015">Disulfide bond</keyword>
<dbReference type="Pfam" id="PF00526">
    <property type="entry name" value="Dicty_CTDC"/>
    <property type="match status" value="12"/>
</dbReference>
<organism evidence="3 4">
    <name type="scientific">Candidatus Magasanikbacteria bacterium GW2011_GWA2_42_32</name>
    <dbReference type="NCBI Taxonomy" id="1619039"/>
    <lineage>
        <taxon>Bacteria</taxon>
        <taxon>Candidatus Magasanikiibacteriota</taxon>
    </lineage>
</organism>
<dbReference type="PANTHER" id="PTHR31797:SF6">
    <property type="entry name" value="CHITIN-BINDING TYPE-2 DOMAIN-CONTAINING PROTEIN"/>
    <property type="match status" value="1"/>
</dbReference>
<dbReference type="PANTHER" id="PTHR31797">
    <property type="entry name" value="EXTRACELLULAR MATRIX PROTEIN A-RELATED"/>
    <property type="match status" value="1"/>
</dbReference>
<dbReference type="Proteomes" id="UP000034837">
    <property type="component" value="Unassembled WGS sequence"/>
</dbReference>
<evidence type="ECO:0000256" key="2">
    <source>
        <dbReference type="SAM" id="MobiDB-lite"/>
    </source>
</evidence>
<dbReference type="AlphaFoldDB" id="A0A0G1CAP9"/>
<evidence type="ECO:0000313" key="4">
    <source>
        <dbReference type="Proteomes" id="UP000034837"/>
    </source>
</evidence>
<dbReference type="PRINTS" id="PR00261">
    <property type="entry name" value="LDLRECEPTOR"/>
</dbReference>
<evidence type="ECO:0000313" key="3">
    <source>
        <dbReference type="EMBL" id="KKS55771.1"/>
    </source>
</evidence>
<dbReference type="EMBL" id="LCDO01000022">
    <property type="protein sequence ID" value="KKS55771.1"/>
    <property type="molecule type" value="Genomic_DNA"/>
</dbReference>
<proteinExistence type="predicted"/>
<feature type="non-terminal residue" evidence="3">
    <location>
        <position position="1"/>
    </location>
</feature>
<comment type="caution">
    <text evidence="3">The sequence shown here is derived from an EMBL/GenBank/DDBJ whole genome shotgun (WGS) entry which is preliminary data.</text>
</comment>
<dbReference type="InterPro" id="IPR001673">
    <property type="entry name" value="S_mold_repeat"/>
</dbReference>
<gene>
    <name evidence="3" type="ORF">UV20_C0022G0001</name>
</gene>
<protein>
    <submittedName>
        <fullName evidence="3">Extracellular matrix protein</fullName>
    </submittedName>
</protein>